<dbReference type="Gene3D" id="3.40.640.10">
    <property type="entry name" value="Type I PLP-dependent aspartate aminotransferase-like (Major domain)"/>
    <property type="match status" value="1"/>
</dbReference>
<evidence type="ECO:0000313" key="6">
    <source>
        <dbReference type="EMBL" id="OOM82436.1"/>
    </source>
</evidence>
<dbReference type="GO" id="GO:0047982">
    <property type="term" value="F:homocysteine desulfhydrase activity"/>
    <property type="evidence" value="ECO:0007669"/>
    <property type="project" value="UniProtKB-EC"/>
</dbReference>
<evidence type="ECO:0000256" key="1">
    <source>
        <dbReference type="ARBA" id="ARBA00001933"/>
    </source>
</evidence>
<dbReference type="EC" id="4.4.1.2" evidence="6"/>
<keyword evidence="7" id="KW-1185">Reference proteome</keyword>
<comment type="cofactor">
    <cofactor evidence="1 5">
        <name>pyridoxal 5'-phosphate</name>
        <dbReference type="ChEBI" id="CHEBI:597326"/>
    </cofactor>
</comment>
<evidence type="ECO:0000256" key="5">
    <source>
        <dbReference type="RuleBase" id="RU362118"/>
    </source>
</evidence>
<dbReference type="EMBL" id="LZZM01000011">
    <property type="protein sequence ID" value="OOM82436.1"/>
    <property type="molecule type" value="Genomic_DNA"/>
</dbReference>
<dbReference type="PIRSF" id="PIRSF001434">
    <property type="entry name" value="CGS"/>
    <property type="match status" value="1"/>
</dbReference>
<dbReference type="GO" id="GO:0030170">
    <property type="term" value="F:pyridoxal phosphate binding"/>
    <property type="evidence" value="ECO:0007669"/>
    <property type="project" value="InterPro"/>
</dbReference>
<dbReference type="GO" id="GO:0005737">
    <property type="term" value="C:cytoplasm"/>
    <property type="evidence" value="ECO:0007669"/>
    <property type="project" value="TreeGrafter"/>
</dbReference>
<gene>
    <name evidence="6" type="primary">mccB</name>
    <name evidence="6" type="ORF">CLPUN_01380</name>
</gene>
<dbReference type="InterPro" id="IPR054542">
    <property type="entry name" value="Cys_met_metab_PP"/>
</dbReference>
<dbReference type="CDD" id="cd00614">
    <property type="entry name" value="CGS_like"/>
    <property type="match status" value="1"/>
</dbReference>
<dbReference type="Pfam" id="PF01053">
    <property type="entry name" value="Cys_Met_Meta_PP"/>
    <property type="match status" value="1"/>
</dbReference>
<comment type="caution">
    <text evidence="6">The sequence shown here is derived from an EMBL/GenBank/DDBJ whole genome shotgun (WGS) entry which is preliminary data.</text>
</comment>
<dbReference type="FunFam" id="3.40.640.10:FF:000009">
    <property type="entry name" value="Cystathionine gamma-synthase homolog"/>
    <property type="match status" value="1"/>
</dbReference>
<proteinExistence type="inferred from homology"/>
<dbReference type="EC" id="4.4.1.1" evidence="6"/>
<dbReference type="STRING" id="29367.CLPUN_01380"/>
<comment type="similarity">
    <text evidence="2 5">Belongs to the trans-sulfuration enzymes family.</text>
</comment>
<dbReference type="InterPro" id="IPR015424">
    <property type="entry name" value="PyrdxlP-dep_Trfase"/>
</dbReference>
<accession>A0A1S8TXF5</accession>
<dbReference type="PROSITE" id="PS00868">
    <property type="entry name" value="CYS_MET_METAB_PP"/>
    <property type="match status" value="1"/>
</dbReference>
<evidence type="ECO:0000256" key="2">
    <source>
        <dbReference type="ARBA" id="ARBA00009077"/>
    </source>
</evidence>
<dbReference type="InterPro" id="IPR015421">
    <property type="entry name" value="PyrdxlP-dep_Trfase_major"/>
</dbReference>
<organism evidence="6 7">
    <name type="scientific">Clostridium puniceum</name>
    <dbReference type="NCBI Taxonomy" id="29367"/>
    <lineage>
        <taxon>Bacteria</taxon>
        <taxon>Bacillati</taxon>
        <taxon>Bacillota</taxon>
        <taxon>Clostridia</taxon>
        <taxon>Eubacteriales</taxon>
        <taxon>Clostridiaceae</taxon>
        <taxon>Clostridium</taxon>
    </lineage>
</organism>
<evidence type="ECO:0000256" key="3">
    <source>
        <dbReference type="ARBA" id="ARBA00022898"/>
    </source>
</evidence>
<dbReference type="InterPro" id="IPR015422">
    <property type="entry name" value="PyrdxlP-dep_Trfase_small"/>
</dbReference>
<dbReference type="Gene3D" id="3.90.1150.10">
    <property type="entry name" value="Aspartate Aminotransferase, domain 1"/>
    <property type="match status" value="1"/>
</dbReference>
<protein>
    <submittedName>
        <fullName evidence="6">Cystathionine gamma-lyase</fullName>
        <ecNumber evidence="6">4.4.1.1</ecNumber>
        <ecNumber evidence="6">4.4.1.2</ecNumber>
    </submittedName>
</protein>
<sequence length="385" mass="42559">MTLKKSFETIAVSGVSGGDKTTGAISYPIYQSATFRHNGLNNSTGYDYSRAQNPTREEAEKTLAILEGGKEAIGFSSGVAAITACIHLFKSGDHIILSDDLYGGTYRLFEETYKDFGISVTFVDTTNTENILSAIENNTKAVFIETPSNPMMKVTDIRAVADISKSKGLLLIVDNTFLTPYYQKPLELGADLVIHSGTKFIGGHHDLLAGFIVGNDEEILQKLRRIHMSTGATLSPFDSWLVLRGLKTLHIRLDRAQENSIKVAKYLESNPNIEKVYYVGLEDFEGYELNKKQATGFGSTLSFRVKEKELVSKILNNVQVIRFAESLGGVETLITYPITQTHSEIPEEIKTRLGVDEYLLRLSVGIENVEDLIKDLDNAINSAKN</sequence>
<dbReference type="AlphaFoldDB" id="A0A1S8TXF5"/>
<name>A0A1S8TXF5_9CLOT</name>
<keyword evidence="3 4" id="KW-0663">Pyridoxal phosphate</keyword>
<dbReference type="PANTHER" id="PTHR11808">
    <property type="entry name" value="TRANS-SULFURATION ENZYME FAMILY MEMBER"/>
    <property type="match status" value="1"/>
</dbReference>
<dbReference type="FunFam" id="3.90.1150.10:FF:000033">
    <property type="entry name" value="Cystathionine gamma-synthase"/>
    <property type="match status" value="1"/>
</dbReference>
<dbReference type="PANTHER" id="PTHR11808:SF90">
    <property type="entry name" value="CYSTATHIONINE GAMMA-SYNTHASE"/>
    <property type="match status" value="1"/>
</dbReference>
<feature type="modified residue" description="N6-(pyridoxal phosphate)lysine" evidence="4">
    <location>
        <position position="199"/>
    </location>
</feature>
<dbReference type="RefSeq" id="WP_077845465.1">
    <property type="nucleotide sequence ID" value="NZ_LZZM01000011.1"/>
</dbReference>
<reference evidence="6 7" key="1">
    <citation type="submission" date="2016-05" db="EMBL/GenBank/DDBJ databases">
        <title>Microbial solvent formation.</title>
        <authorList>
            <person name="Poehlein A."/>
            <person name="Montoya Solano J.D."/>
            <person name="Flitsch S."/>
            <person name="Krabben P."/>
            <person name="Duerre P."/>
            <person name="Daniel R."/>
        </authorList>
    </citation>
    <scope>NUCLEOTIDE SEQUENCE [LARGE SCALE GENOMIC DNA]</scope>
    <source>
        <strain evidence="6 7">DSM 2619</strain>
    </source>
</reference>
<dbReference type="SUPFAM" id="SSF53383">
    <property type="entry name" value="PLP-dependent transferases"/>
    <property type="match status" value="1"/>
</dbReference>
<keyword evidence="6" id="KW-0456">Lyase</keyword>
<dbReference type="InterPro" id="IPR000277">
    <property type="entry name" value="Cys/Met-Metab_PyrdxlP-dep_enz"/>
</dbReference>
<evidence type="ECO:0000313" key="7">
    <source>
        <dbReference type="Proteomes" id="UP000190890"/>
    </source>
</evidence>
<dbReference type="GO" id="GO:0019346">
    <property type="term" value="P:transsulfuration"/>
    <property type="evidence" value="ECO:0007669"/>
    <property type="project" value="InterPro"/>
</dbReference>
<dbReference type="GO" id="GO:0009086">
    <property type="term" value="P:methionine biosynthetic process"/>
    <property type="evidence" value="ECO:0007669"/>
    <property type="project" value="UniProtKB-ARBA"/>
</dbReference>
<dbReference type="Proteomes" id="UP000190890">
    <property type="component" value="Unassembled WGS sequence"/>
</dbReference>
<evidence type="ECO:0000256" key="4">
    <source>
        <dbReference type="PIRSR" id="PIRSR001434-2"/>
    </source>
</evidence>
<dbReference type="OrthoDB" id="9780685at2"/>